<organism evidence="2 3">
    <name type="scientific">Hymenobacter volaticus</name>
    <dbReference type="NCBI Taxonomy" id="2932254"/>
    <lineage>
        <taxon>Bacteria</taxon>
        <taxon>Pseudomonadati</taxon>
        <taxon>Bacteroidota</taxon>
        <taxon>Cytophagia</taxon>
        <taxon>Cytophagales</taxon>
        <taxon>Hymenobacteraceae</taxon>
        <taxon>Hymenobacter</taxon>
    </lineage>
</organism>
<dbReference type="EMBL" id="CP095063">
    <property type="protein sequence ID" value="UOQ68764.1"/>
    <property type="molecule type" value="Genomic_DNA"/>
</dbReference>
<keyword evidence="2" id="KW-0614">Plasmid</keyword>
<evidence type="ECO:0008006" key="4">
    <source>
        <dbReference type="Google" id="ProtNLM"/>
    </source>
</evidence>
<evidence type="ECO:0000256" key="1">
    <source>
        <dbReference type="SAM" id="MobiDB-lite"/>
    </source>
</evidence>
<sequence>MAKLPAKKKGKTPEEQAAELAAMMGDVSPIRLTPNAAQPSVGEPALPSSTPPSPPTTDAVPMAPAAAPAAARVTTATGPLIADQLPATKPAASGRGGVEGKEKPLPPVANTQPTMEVAPLAEAAEAAEMETDDDAVAEQTQQDEEPVPQPVLAAQASLDVKSLFVPTKDKKTVMFRITPAMHQYFQQIGMILGNGTSVPDVVHNILTQWKAEHGGQVQKAMQKQLRQMLKN</sequence>
<keyword evidence="3" id="KW-1185">Reference proteome</keyword>
<proteinExistence type="predicted"/>
<gene>
    <name evidence="2" type="ORF">MUN86_25100</name>
</gene>
<reference evidence="2" key="1">
    <citation type="submission" date="2022-04" db="EMBL/GenBank/DDBJ databases">
        <title>Hymenobacter sp. isolated from the air.</title>
        <authorList>
            <person name="Won M."/>
            <person name="Lee C.-M."/>
            <person name="Woen H.-Y."/>
            <person name="Kwon S.-W."/>
        </authorList>
    </citation>
    <scope>NUCLEOTIDE SEQUENCE</scope>
    <source>
        <strain evidence="2">5420S-77</strain>
        <plasmid evidence="2">unnamed2</plasmid>
    </source>
</reference>
<evidence type="ECO:0000313" key="3">
    <source>
        <dbReference type="Proteomes" id="UP000830401"/>
    </source>
</evidence>
<feature type="compositionally biased region" description="Acidic residues" evidence="1">
    <location>
        <begin position="125"/>
        <end position="146"/>
    </location>
</feature>
<accession>A0ABY4GDX9</accession>
<dbReference type="Proteomes" id="UP000830401">
    <property type="component" value="Plasmid unnamed2"/>
</dbReference>
<feature type="compositionally biased region" description="Basic residues" evidence="1">
    <location>
        <begin position="1"/>
        <end position="10"/>
    </location>
</feature>
<feature type="region of interest" description="Disordered" evidence="1">
    <location>
        <begin position="1"/>
        <end position="147"/>
    </location>
</feature>
<geneLocation type="plasmid" evidence="2 3">
    <name>unnamed2</name>
</geneLocation>
<dbReference type="RefSeq" id="WP_245126287.1">
    <property type="nucleotide sequence ID" value="NZ_CP095063.1"/>
</dbReference>
<protein>
    <recommendedName>
        <fullName evidence="4">DUF3408 domain-containing protein</fullName>
    </recommendedName>
</protein>
<feature type="compositionally biased region" description="Low complexity" evidence="1">
    <location>
        <begin position="56"/>
        <end position="77"/>
    </location>
</feature>
<evidence type="ECO:0000313" key="2">
    <source>
        <dbReference type="EMBL" id="UOQ68764.1"/>
    </source>
</evidence>
<name>A0ABY4GDX9_9BACT</name>